<evidence type="ECO:0000313" key="3">
    <source>
        <dbReference type="EMBL" id="MDO3656467.1"/>
    </source>
</evidence>
<feature type="signal peptide" evidence="1">
    <location>
        <begin position="1"/>
        <end position="18"/>
    </location>
</feature>
<protein>
    <submittedName>
        <fullName evidence="2">OOP family OmpA-OmpF porin</fullName>
    </submittedName>
</protein>
<dbReference type="Proteomes" id="UP000016203">
    <property type="component" value="Unassembled WGS sequence"/>
</dbReference>
<accession>R9AX23</accession>
<dbReference type="PROSITE" id="PS51257">
    <property type="entry name" value="PROKAR_LIPOPROTEIN"/>
    <property type="match status" value="1"/>
</dbReference>
<dbReference type="HOGENOM" id="CLU_1375636_0_0_6"/>
<dbReference type="EMBL" id="AQFL01000013">
    <property type="protein sequence ID" value="EOR06784.1"/>
    <property type="molecule type" value="Genomic_DNA"/>
</dbReference>
<comment type="caution">
    <text evidence="2">The sequence shown here is derived from an EMBL/GenBank/DDBJ whole genome shotgun (WGS) entry which is preliminary data.</text>
</comment>
<gene>
    <name evidence="2" type="ORF">F896_02466</name>
    <name evidence="3" type="ORF">Q3V53_04480</name>
</gene>
<dbReference type="PATRIC" id="fig|1217699.3.peg.2410"/>
<reference evidence="2 4" key="1">
    <citation type="submission" date="2013-03" db="EMBL/GenBank/DDBJ databases">
        <title>The Genome Sequence of Acinetobacter sp. CIP 110321.</title>
        <authorList>
            <consortium name="The Broad Institute Genome Sequencing Platform"/>
            <consortium name="The Broad Institute Genome Sequencing Center for Infectious Disease"/>
            <person name="Cerqueira G."/>
            <person name="Feldgarden M."/>
            <person name="Courvalin P."/>
            <person name="Perichon B."/>
            <person name="Grillot-Courvalin C."/>
            <person name="Clermont D."/>
            <person name="Rocha E."/>
            <person name="Yoon E.-J."/>
            <person name="Nemec A."/>
            <person name="Walker B."/>
            <person name="Young S.K."/>
            <person name="Zeng Q."/>
            <person name="Gargeya S."/>
            <person name="Fitzgerald M."/>
            <person name="Haas B."/>
            <person name="Abouelleil A."/>
            <person name="Alvarado L."/>
            <person name="Arachchi H.M."/>
            <person name="Berlin A.M."/>
            <person name="Chapman S.B."/>
            <person name="Dewar J."/>
            <person name="Goldberg J."/>
            <person name="Griggs A."/>
            <person name="Gujja S."/>
            <person name="Hansen M."/>
            <person name="Howarth C."/>
            <person name="Imamovic A."/>
            <person name="Larimer J."/>
            <person name="McCowan C."/>
            <person name="Murphy C."/>
            <person name="Neiman D."/>
            <person name="Pearson M."/>
            <person name="Priest M."/>
            <person name="Roberts A."/>
            <person name="Saif S."/>
            <person name="Shea T."/>
            <person name="Sisk P."/>
            <person name="Sykes S."/>
            <person name="Wortman J."/>
            <person name="Nusbaum C."/>
            <person name="Birren B."/>
        </authorList>
    </citation>
    <scope>NUCLEOTIDE SEQUENCE [LARGE SCALE GENOMIC DNA]</scope>
    <source>
        <strain evidence="2 4">CIP 110321</strain>
    </source>
</reference>
<sequence>MFSMNRFMMLGIALLACACTKSPSADEDKDNATAKTAKSAAKSAGDIDFPVIPQIVVPEIIGIGPAQRALETSMQDIIDPVAGISVKPANCATDGALVNDVGITSMDAQGNLSRNGDEGIFHIDADGSGTANYEGGVIVVNTDGSGTINGNGDGGADDGIISVEADGSGTYNGKYGIIAGWQRRWHLERRPRGDSQPR</sequence>
<evidence type="ECO:0000313" key="4">
    <source>
        <dbReference type="Proteomes" id="UP000016203"/>
    </source>
</evidence>
<reference evidence="3 5" key="2">
    <citation type="submission" date="2023-07" db="EMBL/GenBank/DDBJ databases">
        <title>A novel proteolytic Acinetobacter species.</title>
        <authorList>
            <person name="Nemec A."/>
            <person name="Radolfova-Krizova L."/>
        </authorList>
    </citation>
    <scope>NUCLEOTIDE SEQUENCE [LARGE SCALE GENOMIC DNA]</scope>
    <source>
        <strain evidence="3 5">NIPH 1865</strain>
    </source>
</reference>
<organism evidence="2 4">
    <name type="scientific">Acinetobacter genomosp. 15BJ</name>
    <dbReference type="NCBI Taxonomy" id="106651"/>
    <lineage>
        <taxon>Bacteria</taxon>
        <taxon>Pseudomonadati</taxon>
        <taxon>Pseudomonadota</taxon>
        <taxon>Gammaproteobacteria</taxon>
        <taxon>Moraxellales</taxon>
        <taxon>Moraxellaceae</taxon>
        <taxon>Acinetobacter</taxon>
    </lineage>
</organism>
<proteinExistence type="predicted"/>
<keyword evidence="1" id="KW-0732">Signal</keyword>
<feature type="chain" id="PRO_5004480604" evidence="1">
    <location>
        <begin position="19"/>
        <end position="198"/>
    </location>
</feature>
<keyword evidence="5" id="KW-1185">Reference proteome</keyword>
<dbReference type="EMBL" id="JAUMJH010000008">
    <property type="protein sequence ID" value="MDO3656467.1"/>
    <property type="molecule type" value="Genomic_DNA"/>
</dbReference>
<dbReference type="Proteomes" id="UP001168902">
    <property type="component" value="Unassembled WGS sequence"/>
</dbReference>
<evidence type="ECO:0000313" key="2">
    <source>
        <dbReference type="EMBL" id="EOR06784.1"/>
    </source>
</evidence>
<name>R9AX23_9GAMM</name>
<dbReference type="AlphaFoldDB" id="R9AX23"/>
<evidence type="ECO:0000256" key="1">
    <source>
        <dbReference type="SAM" id="SignalP"/>
    </source>
</evidence>
<evidence type="ECO:0000313" key="5">
    <source>
        <dbReference type="Proteomes" id="UP001168902"/>
    </source>
</evidence>